<keyword evidence="2" id="KW-1133">Transmembrane helix</keyword>
<evidence type="ECO:0000313" key="3">
    <source>
        <dbReference type="EMBL" id="EEH51331.1"/>
    </source>
</evidence>
<dbReference type="RefSeq" id="XP_003064426.1">
    <property type="nucleotide sequence ID" value="XM_003064380.1"/>
</dbReference>
<dbReference type="EMBL" id="GG663751">
    <property type="protein sequence ID" value="EEH51331.1"/>
    <property type="molecule type" value="Genomic_DNA"/>
</dbReference>
<evidence type="ECO:0000256" key="1">
    <source>
        <dbReference type="SAM" id="MobiDB-lite"/>
    </source>
</evidence>
<feature type="transmembrane region" description="Helical" evidence="2">
    <location>
        <begin position="68"/>
        <end position="98"/>
    </location>
</feature>
<dbReference type="KEGG" id="mpp:MICPUCDRAFT_54437"/>
<dbReference type="Proteomes" id="UP000001876">
    <property type="component" value="Unassembled WGS sequence"/>
</dbReference>
<feature type="compositionally biased region" description="Acidic residues" evidence="1">
    <location>
        <begin position="25"/>
        <end position="36"/>
    </location>
</feature>
<proteinExistence type="predicted"/>
<evidence type="ECO:0000256" key="2">
    <source>
        <dbReference type="SAM" id="Phobius"/>
    </source>
</evidence>
<feature type="transmembrane region" description="Helical" evidence="2">
    <location>
        <begin position="136"/>
        <end position="156"/>
    </location>
</feature>
<reference evidence="3 4" key="1">
    <citation type="journal article" date="2009" name="Science">
        <title>Green evolution and dynamic adaptations revealed by genomes of the marine picoeukaryotes Micromonas.</title>
        <authorList>
            <person name="Worden A.Z."/>
            <person name="Lee J.H."/>
            <person name="Mock T."/>
            <person name="Rouze P."/>
            <person name="Simmons M.P."/>
            <person name="Aerts A.L."/>
            <person name="Allen A.E."/>
            <person name="Cuvelier M.L."/>
            <person name="Derelle E."/>
            <person name="Everett M.V."/>
            <person name="Foulon E."/>
            <person name="Grimwood J."/>
            <person name="Gundlach H."/>
            <person name="Henrissat B."/>
            <person name="Napoli C."/>
            <person name="McDonald S.M."/>
            <person name="Parker M.S."/>
            <person name="Rombauts S."/>
            <person name="Salamov A."/>
            <person name="Von Dassow P."/>
            <person name="Badger J.H."/>
            <person name="Coutinho P.M."/>
            <person name="Demir E."/>
            <person name="Dubchak I."/>
            <person name="Gentemann C."/>
            <person name="Eikrem W."/>
            <person name="Gready J.E."/>
            <person name="John U."/>
            <person name="Lanier W."/>
            <person name="Lindquist E.A."/>
            <person name="Lucas S."/>
            <person name="Mayer K.F."/>
            <person name="Moreau H."/>
            <person name="Not F."/>
            <person name="Otillar R."/>
            <person name="Panaud O."/>
            <person name="Pangilinan J."/>
            <person name="Paulsen I."/>
            <person name="Piegu B."/>
            <person name="Poliakov A."/>
            <person name="Robbens S."/>
            <person name="Schmutz J."/>
            <person name="Toulza E."/>
            <person name="Wyss T."/>
            <person name="Zelensky A."/>
            <person name="Zhou K."/>
            <person name="Armbrust E.V."/>
            <person name="Bhattacharya D."/>
            <person name="Goodenough U.W."/>
            <person name="Van de Peer Y."/>
            <person name="Grigoriev I.V."/>
        </authorList>
    </citation>
    <scope>NUCLEOTIDE SEQUENCE [LARGE SCALE GENOMIC DNA]</scope>
    <source>
        <strain evidence="3 4">CCMP1545</strain>
    </source>
</reference>
<feature type="transmembrane region" description="Helical" evidence="2">
    <location>
        <begin position="104"/>
        <end position="124"/>
    </location>
</feature>
<name>C1N9B6_MICPC</name>
<accession>C1N9B6</accession>
<dbReference type="GeneID" id="9690030"/>
<protein>
    <submittedName>
        <fullName evidence="3">Predicted protein</fullName>
    </submittedName>
</protein>
<keyword evidence="4" id="KW-1185">Reference proteome</keyword>
<keyword evidence="2" id="KW-0812">Transmembrane</keyword>
<dbReference type="AlphaFoldDB" id="C1N9B6"/>
<feature type="compositionally biased region" description="Basic and acidic residues" evidence="1">
    <location>
        <begin position="15"/>
        <end position="24"/>
    </location>
</feature>
<feature type="region of interest" description="Disordered" evidence="1">
    <location>
        <begin position="1"/>
        <end position="36"/>
    </location>
</feature>
<evidence type="ECO:0000313" key="4">
    <source>
        <dbReference type="Proteomes" id="UP000001876"/>
    </source>
</evidence>
<sequence>MALRRQGSLMAESSEEPRAARGDGDESDDDGGVDDDDLENALDGDFALRLAEEAHAVKTRKREAKAAFWHDVFVFWTTTMIVVPALVTVFAVAIGAALAAAEGWPWHVGVLYVFSMLCGMPNSLADENPETDAGKVADVVAASWAWGLLGAFIGLVGNLNFVNRLVAAVEGFRVVWNKARSIVHWSPYDPVGVVNADP</sequence>
<organism evidence="4">
    <name type="scientific">Micromonas pusilla (strain CCMP1545)</name>
    <name type="common">Picoplanktonic green alga</name>
    <dbReference type="NCBI Taxonomy" id="564608"/>
    <lineage>
        <taxon>Eukaryota</taxon>
        <taxon>Viridiplantae</taxon>
        <taxon>Chlorophyta</taxon>
        <taxon>Mamiellophyceae</taxon>
        <taxon>Mamiellales</taxon>
        <taxon>Mamiellaceae</taxon>
        <taxon>Micromonas</taxon>
    </lineage>
</organism>
<keyword evidence="2" id="KW-0472">Membrane</keyword>
<gene>
    <name evidence="3" type="ORF">MICPUCDRAFT_54437</name>
</gene>